<evidence type="ECO:0000313" key="14">
    <source>
        <dbReference type="EMBL" id="HIX20001.1"/>
    </source>
</evidence>
<accession>A0A9D2AI20</accession>
<evidence type="ECO:0000256" key="3">
    <source>
        <dbReference type="ARBA" id="ARBA00008636"/>
    </source>
</evidence>
<evidence type="ECO:0000256" key="11">
    <source>
        <dbReference type="RuleBase" id="RU366059"/>
    </source>
</evidence>
<gene>
    <name evidence="14" type="ORF">H9862_05285</name>
</gene>
<evidence type="ECO:0000259" key="13">
    <source>
        <dbReference type="Pfam" id="PF03315"/>
    </source>
</evidence>
<comment type="similarity">
    <text evidence="3 11">Belongs to the iron-sulfur dependent L-serine dehydratase family.</text>
</comment>
<organism evidence="14 15">
    <name type="scientific">Candidatus Akkermansia intestinigallinarum</name>
    <dbReference type="NCBI Taxonomy" id="2838431"/>
    <lineage>
        <taxon>Bacteria</taxon>
        <taxon>Pseudomonadati</taxon>
        <taxon>Verrucomicrobiota</taxon>
        <taxon>Verrucomicrobiia</taxon>
        <taxon>Verrucomicrobiales</taxon>
        <taxon>Akkermansiaceae</taxon>
        <taxon>Akkermansia</taxon>
    </lineage>
</organism>
<evidence type="ECO:0000256" key="9">
    <source>
        <dbReference type="ARBA" id="ARBA00023239"/>
    </source>
</evidence>
<evidence type="ECO:0000256" key="7">
    <source>
        <dbReference type="ARBA" id="ARBA00023004"/>
    </source>
</evidence>
<evidence type="ECO:0000313" key="15">
    <source>
        <dbReference type="Proteomes" id="UP000823964"/>
    </source>
</evidence>
<dbReference type="EC" id="4.3.1.17" evidence="11"/>
<dbReference type="GO" id="GO:0006094">
    <property type="term" value="P:gluconeogenesis"/>
    <property type="evidence" value="ECO:0007669"/>
    <property type="project" value="UniProtKB-KW"/>
</dbReference>
<keyword evidence="9 11" id="KW-0456">Lyase</keyword>
<evidence type="ECO:0000256" key="2">
    <source>
        <dbReference type="ARBA" id="ARBA00004742"/>
    </source>
</evidence>
<reference evidence="14" key="1">
    <citation type="journal article" date="2021" name="PeerJ">
        <title>Extensive microbial diversity within the chicken gut microbiome revealed by metagenomics and culture.</title>
        <authorList>
            <person name="Gilroy R."/>
            <person name="Ravi A."/>
            <person name="Getino M."/>
            <person name="Pursley I."/>
            <person name="Horton D.L."/>
            <person name="Alikhan N.F."/>
            <person name="Baker D."/>
            <person name="Gharbi K."/>
            <person name="Hall N."/>
            <person name="Watson M."/>
            <person name="Adriaenssens E.M."/>
            <person name="Foster-Nyarko E."/>
            <person name="Jarju S."/>
            <person name="Secka A."/>
            <person name="Antonio M."/>
            <person name="Oren A."/>
            <person name="Chaudhuri R.R."/>
            <person name="La Ragione R."/>
            <person name="Hildebrand F."/>
            <person name="Pallen M.J."/>
        </authorList>
    </citation>
    <scope>NUCLEOTIDE SEQUENCE</scope>
    <source>
        <strain evidence="14">14975</strain>
    </source>
</reference>
<keyword evidence="7 11" id="KW-0408">Iron</keyword>
<keyword evidence="4 11" id="KW-0312">Gluconeogenesis</keyword>
<evidence type="ECO:0000256" key="8">
    <source>
        <dbReference type="ARBA" id="ARBA00023014"/>
    </source>
</evidence>
<keyword evidence="6 11" id="KW-0479">Metal-binding</keyword>
<dbReference type="Proteomes" id="UP000823964">
    <property type="component" value="Unassembled WGS sequence"/>
</dbReference>
<dbReference type="InterPro" id="IPR005130">
    <property type="entry name" value="Ser_deHydtase-like_asu"/>
</dbReference>
<dbReference type="SUPFAM" id="SSF143548">
    <property type="entry name" value="Serine metabolism enzymes domain"/>
    <property type="match status" value="1"/>
</dbReference>
<dbReference type="PANTHER" id="PTHR30182:SF1">
    <property type="entry name" value="L-SERINE DEHYDRATASE 1"/>
    <property type="match status" value="1"/>
</dbReference>
<evidence type="ECO:0000256" key="4">
    <source>
        <dbReference type="ARBA" id="ARBA00022432"/>
    </source>
</evidence>
<dbReference type="InterPro" id="IPR029009">
    <property type="entry name" value="ASB_dom_sf"/>
</dbReference>
<dbReference type="FunFam" id="3.30.1330.90:FF:000001">
    <property type="entry name" value="L-serine ammonia-lyase 1"/>
    <property type="match status" value="1"/>
</dbReference>
<dbReference type="InterPro" id="IPR051318">
    <property type="entry name" value="Fe-S_L-Ser"/>
</dbReference>
<feature type="domain" description="Serine dehydratase beta chain" evidence="13">
    <location>
        <begin position="4"/>
        <end position="155"/>
    </location>
</feature>
<dbReference type="Pfam" id="PF03315">
    <property type="entry name" value="SDH_beta"/>
    <property type="match status" value="1"/>
</dbReference>
<dbReference type="NCBIfam" id="TIGR00720">
    <property type="entry name" value="sda_mono"/>
    <property type="match status" value="1"/>
</dbReference>
<dbReference type="Gene3D" id="3.30.1330.90">
    <property type="entry name" value="D-3-phosphoglycerate dehydrogenase, domain 3"/>
    <property type="match status" value="1"/>
</dbReference>
<dbReference type="GO" id="GO:0051539">
    <property type="term" value="F:4 iron, 4 sulfur cluster binding"/>
    <property type="evidence" value="ECO:0007669"/>
    <property type="project" value="UniProtKB-UniRule"/>
</dbReference>
<comment type="caution">
    <text evidence="14">The sequence shown here is derived from an EMBL/GenBank/DDBJ whole genome shotgun (WGS) entry which is preliminary data.</text>
</comment>
<protein>
    <recommendedName>
        <fullName evidence="11">L-serine dehydratase</fullName>
        <ecNumber evidence="11">4.3.1.17</ecNumber>
    </recommendedName>
</protein>
<evidence type="ECO:0000256" key="5">
    <source>
        <dbReference type="ARBA" id="ARBA00022485"/>
    </source>
</evidence>
<dbReference type="GO" id="GO:0003941">
    <property type="term" value="F:L-serine ammonia-lyase activity"/>
    <property type="evidence" value="ECO:0007669"/>
    <property type="project" value="UniProtKB-UniRule"/>
</dbReference>
<dbReference type="PANTHER" id="PTHR30182">
    <property type="entry name" value="L-SERINE DEHYDRATASE"/>
    <property type="match status" value="1"/>
</dbReference>
<dbReference type="AlphaFoldDB" id="A0A9D2AI20"/>
<comment type="cofactor">
    <cofactor evidence="1 11">
        <name>[4Fe-4S] cluster</name>
        <dbReference type="ChEBI" id="CHEBI:49883"/>
    </cofactor>
</comment>
<comment type="catalytic activity">
    <reaction evidence="10 11">
        <text>L-serine = pyruvate + NH4(+)</text>
        <dbReference type="Rhea" id="RHEA:19169"/>
        <dbReference type="ChEBI" id="CHEBI:15361"/>
        <dbReference type="ChEBI" id="CHEBI:28938"/>
        <dbReference type="ChEBI" id="CHEBI:33384"/>
        <dbReference type="EC" id="4.3.1.17"/>
    </reaction>
</comment>
<evidence type="ECO:0000259" key="12">
    <source>
        <dbReference type="Pfam" id="PF03313"/>
    </source>
</evidence>
<keyword evidence="8 11" id="KW-0411">Iron-sulfur</keyword>
<dbReference type="EMBL" id="DXFQ01000092">
    <property type="protein sequence ID" value="HIX20001.1"/>
    <property type="molecule type" value="Genomic_DNA"/>
</dbReference>
<comment type="pathway">
    <text evidence="2">Carbohydrate biosynthesis; gluconeogenesis.</text>
</comment>
<evidence type="ECO:0000256" key="1">
    <source>
        <dbReference type="ARBA" id="ARBA00001966"/>
    </source>
</evidence>
<keyword evidence="5 11" id="KW-0004">4Fe-4S</keyword>
<dbReference type="InterPro" id="IPR005131">
    <property type="entry name" value="Ser_deHydtase_bsu"/>
</dbReference>
<sequence length="459" mass="49045">MYTSFFDVFSIGIGPSSSHTMGPMRAAARFVRHLREQGLLAQTESVCVRLYGSLALTGEGHGTPGAVVYGLMGEEAESIDIGADYLGTVRRTERLILGGVKPIHFCMDDSVLLLKKESLPQHPNGMEFTASDAEGAPLLTERYFSIGGGAIRREDEMDRGPADPPEVPHPFSSCREMMEICAREKLTIAGLVLLNECALRPSPVVRHGVKRIALVMEESIERGIAASGSLPGPLHLVRRAPLIYHRLEDKFRHNDEDALVMIDWINLWAFAVSEENAAGGRVVTAPTMGSAGVMPSVLRYFNRYGYKDSPYTAQQGTGIMLLTAAAICNLYRTNASISGAEVGCQGEVGVACSMAAAGLTAAMGGSSAQIENAAEIAMEHNLGLTCDPICGLVQVPCIERNAIGAVKAVNAARLAMRGDGSHFVSLDSVIRTMYETGHALQAGYRETSLAGLAKNALTC</sequence>
<proteinExistence type="inferred from homology"/>
<feature type="domain" description="Serine dehydratase-like alpha subunit" evidence="12">
    <location>
        <begin position="184"/>
        <end position="453"/>
    </location>
</feature>
<dbReference type="Pfam" id="PF03313">
    <property type="entry name" value="SDH_alpha"/>
    <property type="match status" value="1"/>
</dbReference>
<dbReference type="InterPro" id="IPR004644">
    <property type="entry name" value="Fe-S_L-Ser_mono"/>
</dbReference>
<dbReference type="GO" id="GO:0046872">
    <property type="term" value="F:metal ion binding"/>
    <property type="evidence" value="ECO:0007669"/>
    <property type="project" value="UniProtKB-KW"/>
</dbReference>
<evidence type="ECO:0000256" key="6">
    <source>
        <dbReference type="ARBA" id="ARBA00022723"/>
    </source>
</evidence>
<evidence type="ECO:0000256" key="10">
    <source>
        <dbReference type="ARBA" id="ARBA00049406"/>
    </source>
</evidence>
<name>A0A9D2AI20_9BACT</name>
<reference evidence="14" key="2">
    <citation type="submission" date="2021-04" db="EMBL/GenBank/DDBJ databases">
        <authorList>
            <person name="Gilroy R."/>
        </authorList>
    </citation>
    <scope>NUCLEOTIDE SEQUENCE</scope>
    <source>
        <strain evidence="14">14975</strain>
    </source>
</reference>